<dbReference type="GeneID" id="54453805"/>
<protein>
    <submittedName>
        <fullName evidence="1 3">Uncharacterized protein</fullName>
    </submittedName>
</protein>
<dbReference type="RefSeq" id="XP_033570465.1">
    <property type="nucleotide sequence ID" value="XM_033712912.1"/>
</dbReference>
<proteinExistence type="predicted"/>
<evidence type="ECO:0000313" key="2">
    <source>
        <dbReference type="Proteomes" id="UP000504636"/>
    </source>
</evidence>
<dbReference type="AlphaFoldDB" id="A0A6A6Y3U0"/>
<evidence type="ECO:0000313" key="3">
    <source>
        <dbReference type="RefSeq" id="XP_033570465.1"/>
    </source>
</evidence>
<sequence length="150" mass="17127">MPTMSWLLSIRQKKNNPKEPESQRRVTKVSRFKAVENETIPRFRRSLTLPLNSPSPIYYSDQPPLRRRIQRTLNQDACLLFRLPLELRTIIYGYVLADGPCNPLAMPPQAVYISRQRTSRVLDVPCHLPAGAHALLYPPKHVGTASNSII</sequence>
<accession>A0A6A6Y3U0</accession>
<organism evidence="1">
    <name type="scientific">Mytilinidion resinicola</name>
    <dbReference type="NCBI Taxonomy" id="574789"/>
    <lineage>
        <taxon>Eukaryota</taxon>
        <taxon>Fungi</taxon>
        <taxon>Dikarya</taxon>
        <taxon>Ascomycota</taxon>
        <taxon>Pezizomycotina</taxon>
        <taxon>Dothideomycetes</taxon>
        <taxon>Pleosporomycetidae</taxon>
        <taxon>Mytilinidiales</taxon>
        <taxon>Mytilinidiaceae</taxon>
        <taxon>Mytilinidion</taxon>
    </lineage>
</organism>
<evidence type="ECO:0000313" key="1">
    <source>
        <dbReference type="EMBL" id="KAF2803501.1"/>
    </source>
</evidence>
<reference evidence="3" key="3">
    <citation type="submission" date="2025-04" db="UniProtKB">
        <authorList>
            <consortium name="RefSeq"/>
        </authorList>
    </citation>
    <scope>IDENTIFICATION</scope>
    <source>
        <strain evidence="3">CBS 304.34</strain>
    </source>
</reference>
<reference evidence="3" key="2">
    <citation type="submission" date="2020-04" db="EMBL/GenBank/DDBJ databases">
        <authorList>
            <consortium name="NCBI Genome Project"/>
        </authorList>
    </citation>
    <scope>NUCLEOTIDE SEQUENCE</scope>
    <source>
        <strain evidence="3">CBS 304.34</strain>
    </source>
</reference>
<reference evidence="1 3" key="1">
    <citation type="journal article" date="2020" name="Stud. Mycol.">
        <title>101 Dothideomycetes genomes: a test case for predicting lifestyles and emergence of pathogens.</title>
        <authorList>
            <person name="Haridas S."/>
            <person name="Albert R."/>
            <person name="Binder M."/>
            <person name="Bloem J."/>
            <person name="Labutti K."/>
            <person name="Salamov A."/>
            <person name="Andreopoulos B."/>
            <person name="Baker S."/>
            <person name="Barry K."/>
            <person name="Bills G."/>
            <person name="Bluhm B."/>
            <person name="Cannon C."/>
            <person name="Castanera R."/>
            <person name="Culley D."/>
            <person name="Daum C."/>
            <person name="Ezra D."/>
            <person name="Gonzalez J."/>
            <person name="Henrissat B."/>
            <person name="Kuo A."/>
            <person name="Liang C."/>
            <person name="Lipzen A."/>
            <person name="Lutzoni F."/>
            <person name="Magnuson J."/>
            <person name="Mondo S."/>
            <person name="Nolan M."/>
            <person name="Ohm R."/>
            <person name="Pangilinan J."/>
            <person name="Park H.-J."/>
            <person name="Ramirez L."/>
            <person name="Alfaro M."/>
            <person name="Sun H."/>
            <person name="Tritt A."/>
            <person name="Yoshinaga Y."/>
            <person name="Zwiers L.-H."/>
            <person name="Turgeon B."/>
            <person name="Goodwin S."/>
            <person name="Spatafora J."/>
            <person name="Crous P."/>
            <person name="Grigoriev I."/>
        </authorList>
    </citation>
    <scope>NUCLEOTIDE SEQUENCE</scope>
    <source>
        <strain evidence="1 3">CBS 304.34</strain>
    </source>
</reference>
<dbReference type="Proteomes" id="UP000504636">
    <property type="component" value="Unplaced"/>
</dbReference>
<gene>
    <name evidence="1 3" type="ORF">BDZ99DRAFT_165779</name>
</gene>
<name>A0A6A6Y3U0_9PEZI</name>
<dbReference type="EMBL" id="MU003717">
    <property type="protein sequence ID" value="KAF2803501.1"/>
    <property type="molecule type" value="Genomic_DNA"/>
</dbReference>
<keyword evidence="2" id="KW-1185">Reference proteome</keyword>